<evidence type="ECO:0000256" key="2">
    <source>
        <dbReference type="ARBA" id="ARBA00022692"/>
    </source>
</evidence>
<dbReference type="PANTHER" id="PTHR11785">
    <property type="entry name" value="AMINO ACID TRANSPORTER"/>
    <property type="match status" value="1"/>
</dbReference>
<feature type="transmembrane region" description="Helical" evidence="6">
    <location>
        <begin position="158"/>
        <end position="177"/>
    </location>
</feature>
<dbReference type="Gene3D" id="1.20.1740.10">
    <property type="entry name" value="Amino acid/polyamine transporter I"/>
    <property type="match status" value="2"/>
</dbReference>
<dbReference type="PANTHER" id="PTHR11785:SF512">
    <property type="entry name" value="SOBREMESA, ISOFORM B"/>
    <property type="match status" value="1"/>
</dbReference>
<evidence type="ECO:0000256" key="1">
    <source>
        <dbReference type="ARBA" id="ARBA00004141"/>
    </source>
</evidence>
<dbReference type="Pfam" id="PF13520">
    <property type="entry name" value="AA_permease_2"/>
    <property type="match status" value="1"/>
</dbReference>
<dbReference type="InterPro" id="IPR050598">
    <property type="entry name" value="AminoAcid_Transporter"/>
</dbReference>
<feature type="transmembrane region" description="Helical" evidence="6">
    <location>
        <begin position="266"/>
        <end position="285"/>
    </location>
</feature>
<dbReference type="GO" id="GO:0016020">
    <property type="term" value="C:membrane"/>
    <property type="evidence" value="ECO:0007669"/>
    <property type="project" value="UniProtKB-SubCell"/>
</dbReference>
<dbReference type="Proteomes" id="UP000735302">
    <property type="component" value="Unassembled WGS sequence"/>
</dbReference>
<evidence type="ECO:0000256" key="3">
    <source>
        <dbReference type="ARBA" id="ARBA00022989"/>
    </source>
</evidence>
<gene>
    <name evidence="7" type="ORF">PoB_001888800</name>
</gene>
<evidence type="ECO:0000313" key="8">
    <source>
        <dbReference type="Proteomes" id="UP000735302"/>
    </source>
</evidence>
<protein>
    <submittedName>
        <fullName evidence="7">Y+l amino acid transporter 1</fullName>
    </submittedName>
</protein>
<dbReference type="PIRSF" id="PIRSF006060">
    <property type="entry name" value="AA_transporter"/>
    <property type="match status" value="1"/>
</dbReference>
<accession>A0AAV3ZCT3</accession>
<dbReference type="GO" id="GO:0015179">
    <property type="term" value="F:L-amino acid transmembrane transporter activity"/>
    <property type="evidence" value="ECO:0007669"/>
    <property type="project" value="TreeGrafter"/>
</dbReference>
<feature type="transmembrane region" description="Helical" evidence="6">
    <location>
        <begin position="297"/>
        <end position="316"/>
    </location>
</feature>
<feature type="transmembrane region" description="Helical" evidence="6">
    <location>
        <begin position="184"/>
        <end position="206"/>
    </location>
</feature>
<feature type="transmembrane region" description="Helical" evidence="6">
    <location>
        <begin position="40"/>
        <end position="60"/>
    </location>
</feature>
<feature type="transmembrane region" description="Helical" evidence="6">
    <location>
        <begin position="353"/>
        <end position="372"/>
    </location>
</feature>
<keyword evidence="8" id="KW-1185">Reference proteome</keyword>
<name>A0AAV3ZCT3_9GAST</name>
<dbReference type="AlphaFoldDB" id="A0AAV3ZCT3"/>
<keyword evidence="4 6" id="KW-0472">Membrane</keyword>
<reference evidence="7 8" key="1">
    <citation type="journal article" date="2021" name="Elife">
        <title>Chloroplast acquisition without the gene transfer in kleptoplastic sea slugs, Plakobranchus ocellatus.</title>
        <authorList>
            <person name="Maeda T."/>
            <person name="Takahashi S."/>
            <person name="Yoshida T."/>
            <person name="Shimamura S."/>
            <person name="Takaki Y."/>
            <person name="Nagai Y."/>
            <person name="Toyoda A."/>
            <person name="Suzuki Y."/>
            <person name="Arimoto A."/>
            <person name="Ishii H."/>
            <person name="Satoh N."/>
            <person name="Nishiyama T."/>
            <person name="Hasebe M."/>
            <person name="Maruyama T."/>
            <person name="Minagawa J."/>
            <person name="Obokata J."/>
            <person name="Shigenobu S."/>
        </authorList>
    </citation>
    <scope>NUCLEOTIDE SEQUENCE [LARGE SCALE GENOMIC DNA]</scope>
</reference>
<feature type="transmembrane region" description="Helical" evidence="6">
    <location>
        <begin position="72"/>
        <end position="93"/>
    </location>
</feature>
<evidence type="ECO:0000256" key="4">
    <source>
        <dbReference type="ARBA" id="ARBA00023136"/>
    </source>
</evidence>
<organism evidence="7 8">
    <name type="scientific">Plakobranchus ocellatus</name>
    <dbReference type="NCBI Taxonomy" id="259542"/>
    <lineage>
        <taxon>Eukaryota</taxon>
        <taxon>Metazoa</taxon>
        <taxon>Spiralia</taxon>
        <taxon>Lophotrochozoa</taxon>
        <taxon>Mollusca</taxon>
        <taxon>Gastropoda</taxon>
        <taxon>Heterobranchia</taxon>
        <taxon>Euthyneura</taxon>
        <taxon>Panpulmonata</taxon>
        <taxon>Sacoglossa</taxon>
        <taxon>Placobranchoidea</taxon>
        <taxon>Plakobranchidae</taxon>
        <taxon>Plakobranchus</taxon>
    </lineage>
</organism>
<feature type="transmembrane region" description="Helical" evidence="6">
    <location>
        <begin position="114"/>
        <end position="138"/>
    </location>
</feature>
<keyword evidence="3 6" id="KW-1133">Transmembrane helix</keyword>
<proteinExistence type="predicted"/>
<evidence type="ECO:0000256" key="6">
    <source>
        <dbReference type="SAM" id="Phobius"/>
    </source>
</evidence>
<dbReference type="InterPro" id="IPR002293">
    <property type="entry name" value="AA/rel_permease1"/>
</dbReference>
<feature type="region of interest" description="Disordered" evidence="5">
    <location>
        <begin position="1"/>
        <end position="31"/>
    </location>
</feature>
<sequence length="427" mass="46160">MTEMSSPRETQVEEKEEQDISPSDTSIDVSPASPVMRRELGLLGAVSLIVGGIIGSGIFVSPAGVLEATGSVGLSLVVWVGAGLIALMGSLCYSELGTLIPKSGGDYSYVREAFGDLVAFLWVWVSIMLIRPSSLAVMSLTFGTYFAAVFDLCGRPELFARLAAVACLVTVMLLNCYSTKWTNWATVISTTFKVAALLVIVAGGILKLAQGNTSVLATGFQGSTTDPTTISLALYDALWAYDGWVNLNTVAEELQNPSKNLPRANIGGVVLVILVYVATNVAYFTAMTSTEMLEADAVAVVCLAIVFVFLGNISSLVDFFSFTAWFFYGMSFAALLVFRYTKRHTHRPYKCPIIFPILMLVISVYLVIAPIVKDPAIGFLYAAIFSLAGALLYFPFVKYKLKLPFTDQLTTFTQLVLEVVPASKFID</sequence>
<evidence type="ECO:0000256" key="5">
    <source>
        <dbReference type="SAM" id="MobiDB-lite"/>
    </source>
</evidence>
<comment type="subcellular location">
    <subcellularLocation>
        <location evidence="1">Membrane</location>
        <topology evidence="1">Multi-pass membrane protein</topology>
    </subcellularLocation>
</comment>
<feature type="transmembrane region" description="Helical" evidence="6">
    <location>
        <begin position="378"/>
        <end position="396"/>
    </location>
</feature>
<keyword evidence="2 6" id="KW-0812">Transmembrane</keyword>
<feature type="transmembrane region" description="Helical" evidence="6">
    <location>
        <begin position="322"/>
        <end position="341"/>
    </location>
</feature>
<evidence type="ECO:0000313" key="7">
    <source>
        <dbReference type="EMBL" id="GFN92382.1"/>
    </source>
</evidence>
<dbReference type="EMBL" id="BLXT01002238">
    <property type="protein sequence ID" value="GFN92382.1"/>
    <property type="molecule type" value="Genomic_DNA"/>
</dbReference>
<comment type="caution">
    <text evidence="7">The sequence shown here is derived from an EMBL/GenBank/DDBJ whole genome shotgun (WGS) entry which is preliminary data.</text>
</comment>